<evidence type="ECO:0000313" key="5">
    <source>
        <dbReference type="Proteomes" id="UP000306918"/>
    </source>
</evidence>
<protein>
    <submittedName>
        <fullName evidence="4">DUF4974 domain-containing protein</fullName>
    </submittedName>
</protein>
<feature type="transmembrane region" description="Helical" evidence="1">
    <location>
        <begin position="86"/>
        <end position="108"/>
    </location>
</feature>
<dbReference type="RefSeq" id="WP_136576904.1">
    <property type="nucleotide sequence ID" value="NZ_STFF01000002.1"/>
</dbReference>
<dbReference type="Gene3D" id="2.60.120.1440">
    <property type="match status" value="1"/>
</dbReference>
<reference evidence="4 5" key="1">
    <citation type="submission" date="2019-04" db="EMBL/GenBank/DDBJ databases">
        <title>Niastella caeni sp. nov., isolated from activated sludge.</title>
        <authorList>
            <person name="Sheng M."/>
        </authorList>
    </citation>
    <scope>NUCLEOTIDE SEQUENCE [LARGE SCALE GENOMIC DNA]</scope>
    <source>
        <strain evidence="4 5">HX-2-15</strain>
    </source>
</reference>
<proteinExistence type="predicted"/>
<evidence type="ECO:0000259" key="3">
    <source>
        <dbReference type="Pfam" id="PF16344"/>
    </source>
</evidence>
<dbReference type="Gene3D" id="3.55.50.30">
    <property type="match status" value="1"/>
</dbReference>
<dbReference type="InterPro" id="IPR012373">
    <property type="entry name" value="Ferrdict_sens_TM"/>
</dbReference>
<accession>A0A4S8HWY8</accession>
<dbReference type="Pfam" id="PF04773">
    <property type="entry name" value="FecR"/>
    <property type="match status" value="1"/>
</dbReference>
<keyword evidence="1" id="KW-1133">Transmembrane helix</keyword>
<evidence type="ECO:0000313" key="4">
    <source>
        <dbReference type="EMBL" id="THU40150.1"/>
    </source>
</evidence>
<keyword evidence="1" id="KW-0812">Transmembrane</keyword>
<evidence type="ECO:0000259" key="2">
    <source>
        <dbReference type="Pfam" id="PF04773"/>
    </source>
</evidence>
<keyword evidence="1" id="KW-0472">Membrane</keyword>
<dbReference type="GO" id="GO:0016989">
    <property type="term" value="F:sigma factor antagonist activity"/>
    <property type="evidence" value="ECO:0007669"/>
    <property type="project" value="TreeGrafter"/>
</dbReference>
<comment type="caution">
    <text evidence="4">The sequence shown here is derived from an EMBL/GenBank/DDBJ whole genome shotgun (WGS) entry which is preliminary data.</text>
</comment>
<name>A0A4S8HWY8_9BACT</name>
<dbReference type="EMBL" id="STFF01000002">
    <property type="protein sequence ID" value="THU40150.1"/>
    <property type="molecule type" value="Genomic_DNA"/>
</dbReference>
<dbReference type="InterPro" id="IPR032508">
    <property type="entry name" value="FecR_C"/>
</dbReference>
<gene>
    <name evidence="4" type="ORF">FAM09_09730</name>
</gene>
<dbReference type="AlphaFoldDB" id="A0A4S8HWY8"/>
<evidence type="ECO:0000256" key="1">
    <source>
        <dbReference type="SAM" id="Phobius"/>
    </source>
</evidence>
<feature type="domain" description="Protein FecR C-terminal" evidence="3">
    <location>
        <begin position="341"/>
        <end position="408"/>
    </location>
</feature>
<dbReference type="OrthoDB" id="1099963at2"/>
<dbReference type="Proteomes" id="UP000306918">
    <property type="component" value="Unassembled WGS sequence"/>
</dbReference>
<dbReference type="InterPro" id="IPR006860">
    <property type="entry name" value="FecR"/>
</dbReference>
<feature type="domain" description="FecR protein" evidence="2">
    <location>
        <begin position="199"/>
        <end position="285"/>
    </location>
</feature>
<sequence length="409" mass="45201">MSITPDRLQYLLERNAAKACSLEELKELYEYMSVTDEGTLHPFLYQQYNNIEQGVAVKDVDWEYMLGQILQTPQGATIQKAPQKIIWWKGAAVAAMVMLVAGIGYLVVFNKPGKQADQVNTHEQINDVKAPLNNKATIVLANGQQVLLDSAGNGQLAIQDNVKLVKLDNGKIAYEPIAGETATNNQFNTLQNPRGSKVIDLLLADGSHVWLNTGSSVTYPVAFGKNERKVLVTGEAYFEVAHDASRPFIVQKADLEITVLGTHFNVNAYDDEKDTKVTLLEGKVKVATSKWQVASGKSASDYKKHEVILQPGEQAVLGAHSLLATNHSPDLDQVMAWKNGYFHFGNTGVAELMKQLARWYDIDIVYKSEVPQRAFGGEISRSANLSDVLKILNESNIKCRLEGKKLIVD</sequence>
<dbReference type="PANTHER" id="PTHR30273">
    <property type="entry name" value="PERIPLASMIC SIGNAL SENSOR AND SIGMA FACTOR ACTIVATOR FECR-RELATED"/>
    <property type="match status" value="1"/>
</dbReference>
<keyword evidence="5" id="KW-1185">Reference proteome</keyword>
<dbReference type="Pfam" id="PF16344">
    <property type="entry name" value="FecR_C"/>
    <property type="match status" value="1"/>
</dbReference>
<organism evidence="4 5">
    <name type="scientific">Niastella caeni</name>
    <dbReference type="NCBI Taxonomy" id="2569763"/>
    <lineage>
        <taxon>Bacteria</taxon>
        <taxon>Pseudomonadati</taxon>
        <taxon>Bacteroidota</taxon>
        <taxon>Chitinophagia</taxon>
        <taxon>Chitinophagales</taxon>
        <taxon>Chitinophagaceae</taxon>
        <taxon>Niastella</taxon>
    </lineage>
</organism>
<dbReference type="PANTHER" id="PTHR30273:SF2">
    <property type="entry name" value="PROTEIN FECR"/>
    <property type="match status" value="1"/>
</dbReference>